<dbReference type="InterPro" id="IPR016208">
    <property type="entry name" value="Ald_Oxase/xanthine_DH-like"/>
</dbReference>
<proteinExistence type="predicted"/>
<evidence type="ECO:0000313" key="5">
    <source>
        <dbReference type="Proteomes" id="UP001174909"/>
    </source>
</evidence>
<organism evidence="4 5">
    <name type="scientific">Geodia barretti</name>
    <name type="common">Barrett's horny sponge</name>
    <dbReference type="NCBI Taxonomy" id="519541"/>
    <lineage>
        <taxon>Eukaryota</taxon>
        <taxon>Metazoa</taxon>
        <taxon>Porifera</taxon>
        <taxon>Demospongiae</taxon>
        <taxon>Heteroscleromorpha</taxon>
        <taxon>Tetractinellida</taxon>
        <taxon>Astrophorina</taxon>
        <taxon>Geodiidae</taxon>
        <taxon>Geodia</taxon>
    </lineage>
</organism>
<evidence type="ECO:0000259" key="3">
    <source>
        <dbReference type="Pfam" id="PF20256"/>
    </source>
</evidence>
<accession>A0AA35SB81</accession>
<dbReference type="GO" id="GO:0005506">
    <property type="term" value="F:iron ion binding"/>
    <property type="evidence" value="ECO:0007669"/>
    <property type="project" value="InterPro"/>
</dbReference>
<dbReference type="PANTHER" id="PTHR11908">
    <property type="entry name" value="XANTHINE DEHYDROGENASE"/>
    <property type="match status" value="1"/>
</dbReference>
<evidence type="ECO:0000256" key="1">
    <source>
        <dbReference type="ARBA" id="ARBA00022505"/>
    </source>
</evidence>
<dbReference type="GO" id="GO:0016491">
    <property type="term" value="F:oxidoreductase activity"/>
    <property type="evidence" value="ECO:0007669"/>
    <property type="project" value="InterPro"/>
</dbReference>
<feature type="domain" description="Aldehyde oxidase/xanthine dehydrogenase first molybdopterin binding" evidence="2">
    <location>
        <begin position="1"/>
        <end position="197"/>
    </location>
</feature>
<name>A0AA35SB81_GEOBA</name>
<keyword evidence="5" id="KW-1185">Reference proteome</keyword>
<dbReference type="Gene3D" id="3.30.365.10">
    <property type="entry name" value="Aldehyde oxidase/xanthine dehydrogenase, molybdopterin binding domain"/>
    <property type="match status" value="4"/>
</dbReference>
<dbReference type="InterPro" id="IPR008274">
    <property type="entry name" value="AldOxase/xan_DH_MoCoBD1"/>
</dbReference>
<dbReference type="InterPro" id="IPR046867">
    <property type="entry name" value="AldOxase/xan_DH_MoCoBD2"/>
</dbReference>
<dbReference type="Pfam" id="PF02738">
    <property type="entry name" value="MoCoBD_1"/>
    <property type="match status" value="1"/>
</dbReference>
<reference evidence="4" key="1">
    <citation type="submission" date="2023-03" db="EMBL/GenBank/DDBJ databases">
        <authorList>
            <person name="Steffen K."/>
            <person name="Cardenas P."/>
        </authorList>
    </citation>
    <scope>NUCLEOTIDE SEQUENCE</scope>
</reference>
<dbReference type="InterPro" id="IPR037165">
    <property type="entry name" value="AldOxase/xan_DH_Mopterin-bd_sf"/>
</dbReference>
<keyword evidence="1" id="KW-0500">Molybdenum</keyword>
<dbReference type="Pfam" id="PF20256">
    <property type="entry name" value="MoCoBD_2"/>
    <property type="match status" value="1"/>
</dbReference>
<dbReference type="EMBL" id="CASHTH010002238">
    <property type="protein sequence ID" value="CAI8026818.1"/>
    <property type="molecule type" value="Genomic_DNA"/>
</dbReference>
<gene>
    <name evidence="4" type="ORF">GBAR_LOCUS15369</name>
</gene>
<dbReference type="AlphaFoldDB" id="A0AA35SB81"/>
<sequence length="322" mass="34308">MEPHVSVASADSSGKVTVWASTQGPFAIRSGIAGTLGIPLTQINVIGTTMGGGFGGRFGVIITHIPAVLLSQKTGRPVRVQMTREEEFTDGRPAPGCVIKLKTGATNDGRILARQALAFWDSGSVSGASIGSTIRVRGVYKIPNLKVDAYGVHTNKSGTAAYRAPGAPQAIFAGESQLDEIAERLGMDPVEFRLMNMREEGDPSPAGGSEPKVGYKETLEAVADAAGWWDRETDENQGWGVAVGDWTNGCGPGWVYVSVHEDGSARVFHGSMDITGTDTMISQIVAEILTVPYKSVTIRRGDTDSAPVFQQFRRKRCDIHDG</sequence>
<evidence type="ECO:0000259" key="2">
    <source>
        <dbReference type="Pfam" id="PF02738"/>
    </source>
</evidence>
<comment type="caution">
    <text evidence="4">The sequence shown here is derived from an EMBL/GenBank/DDBJ whole genome shotgun (WGS) entry which is preliminary data.</text>
</comment>
<protein>
    <submittedName>
        <fullName evidence="4">Nicotinate dehydrogenase large molybdopterin subunit</fullName>
    </submittedName>
</protein>
<dbReference type="SUPFAM" id="SSF56003">
    <property type="entry name" value="Molybdenum cofactor-binding domain"/>
    <property type="match status" value="1"/>
</dbReference>
<evidence type="ECO:0000313" key="4">
    <source>
        <dbReference type="EMBL" id="CAI8026818.1"/>
    </source>
</evidence>
<feature type="domain" description="Aldehyde oxidase/xanthine dehydrogenase second molybdopterin binding" evidence="3">
    <location>
        <begin position="232"/>
        <end position="307"/>
    </location>
</feature>
<dbReference type="Proteomes" id="UP001174909">
    <property type="component" value="Unassembled WGS sequence"/>
</dbReference>
<dbReference type="PANTHER" id="PTHR11908:SF132">
    <property type="entry name" value="ALDEHYDE OXIDASE 1-RELATED"/>
    <property type="match status" value="1"/>
</dbReference>